<comment type="subcellular location">
    <subcellularLocation>
        <location evidence="1">Cell membrane</location>
        <topology evidence="1">Multi-pass membrane protein</topology>
    </subcellularLocation>
</comment>
<evidence type="ECO:0000256" key="5">
    <source>
        <dbReference type="ARBA" id="ARBA00023136"/>
    </source>
</evidence>
<evidence type="ECO:0000256" key="2">
    <source>
        <dbReference type="ARBA" id="ARBA00022475"/>
    </source>
</evidence>
<evidence type="ECO:0000256" key="1">
    <source>
        <dbReference type="ARBA" id="ARBA00004651"/>
    </source>
</evidence>
<reference evidence="8" key="1">
    <citation type="journal article" date="2019" name="Int. J. Syst. Evol. Microbiol.">
        <title>The Global Catalogue of Microorganisms (GCM) 10K type strain sequencing project: providing services to taxonomists for standard genome sequencing and annotation.</title>
        <authorList>
            <consortium name="The Broad Institute Genomics Platform"/>
            <consortium name="The Broad Institute Genome Sequencing Center for Infectious Disease"/>
            <person name="Wu L."/>
            <person name="Ma J."/>
        </authorList>
    </citation>
    <scope>NUCLEOTIDE SEQUENCE [LARGE SCALE GENOMIC DNA]</scope>
    <source>
        <strain evidence="8">JCM 17017</strain>
    </source>
</reference>
<gene>
    <name evidence="7" type="ORF">GCM10022380_30950</name>
</gene>
<evidence type="ECO:0000256" key="6">
    <source>
        <dbReference type="SAM" id="Phobius"/>
    </source>
</evidence>
<comment type="caution">
    <text evidence="7">The sequence shown here is derived from an EMBL/GenBank/DDBJ whole genome shotgun (WGS) entry which is preliminary data.</text>
</comment>
<evidence type="ECO:0000256" key="3">
    <source>
        <dbReference type="ARBA" id="ARBA00022692"/>
    </source>
</evidence>
<dbReference type="Pfam" id="PF01810">
    <property type="entry name" value="LysE"/>
    <property type="match status" value="1"/>
</dbReference>
<feature type="transmembrane region" description="Helical" evidence="6">
    <location>
        <begin position="145"/>
        <end position="173"/>
    </location>
</feature>
<organism evidence="7 8">
    <name type="scientific">Amycolatopsis tucumanensis</name>
    <dbReference type="NCBI Taxonomy" id="401106"/>
    <lineage>
        <taxon>Bacteria</taxon>
        <taxon>Bacillati</taxon>
        <taxon>Actinomycetota</taxon>
        <taxon>Actinomycetes</taxon>
        <taxon>Pseudonocardiales</taxon>
        <taxon>Pseudonocardiaceae</taxon>
        <taxon>Amycolatopsis</taxon>
    </lineage>
</organism>
<evidence type="ECO:0000313" key="7">
    <source>
        <dbReference type="EMBL" id="GAA3810954.1"/>
    </source>
</evidence>
<dbReference type="RefSeq" id="WP_237338404.1">
    <property type="nucleotide sequence ID" value="NZ_BAABCM010000003.1"/>
</dbReference>
<keyword evidence="5 6" id="KW-0472">Membrane</keyword>
<feature type="transmembrane region" description="Helical" evidence="6">
    <location>
        <begin position="6"/>
        <end position="28"/>
    </location>
</feature>
<accession>A0ABP7I3G8</accession>
<dbReference type="Proteomes" id="UP001501624">
    <property type="component" value="Unassembled WGS sequence"/>
</dbReference>
<name>A0ABP7I3G8_9PSEU</name>
<protein>
    <submittedName>
        <fullName evidence="7">LysE family translocator</fullName>
    </submittedName>
</protein>
<dbReference type="PIRSF" id="PIRSF006324">
    <property type="entry name" value="LeuE"/>
    <property type="match status" value="1"/>
</dbReference>
<dbReference type="PANTHER" id="PTHR30086">
    <property type="entry name" value="ARGININE EXPORTER PROTEIN ARGO"/>
    <property type="match status" value="1"/>
</dbReference>
<proteinExistence type="predicted"/>
<keyword evidence="2" id="KW-1003">Cell membrane</keyword>
<keyword evidence="3 6" id="KW-0812">Transmembrane</keyword>
<keyword evidence="8" id="KW-1185">Reference proteome</keyword>
<keyword evidence="4 6" id="KW-1133">Transmembrane helix</keyword>
<evidence type="ECO:0000313" key="8">
    <source>
        <dbReference type="Proteomes" id="UP001501624"/>
    </source>
</evidence>
<sequence length="206" mass="22090">MSASALFAYVLVALVGVMTPGLDTMLMLRHTLLGGRRAGFRALAGINLGCLVWGTASIAGLTALLTASRIAYDVVRVVGAAYLIWLGASALWKSFRRHQPAPEISVEPGRGALRAGLVTNLLNPKVGVFYLSLLPQFLPAGPGQAGWGALLVLIHVSIGWLWMSAVLLLAAQARRFLLRDVVRRWLDRLTATVLIGLGVRIATESR</sequence>
<feature type="transmembrane region" description="Helical" evidence="6">
    <location>
        <begin position="112"/>
        <end position="133"/>
    </location>
</feature>
<feature type="transmembrane region" description="Helical" evidence="6">
    <location>
        <begin position="70"/>
        <end position="92"/>
    </location>
</feature>
<evidence type="ECO:0000256" key="4">
    <source>
        <dbReference type="ARBA" id="ARBA00022989"/>
    </source>
</evidence>
<dbReference type="EMBL" id="BAABCM010000003">
    <property type="protein sequence ID" value="GAA3810954.1"/>
    <property type="molecule type" value="Genomic_DNA"/>
</dbReference>
<feature type="transmembrane region" description="Helical" evidence="6">
    <location>
        <begin position="40"/>
        <end position="64"/>
    </location>
</feature>
<dbReference type="InterPro" id="IPR001123">
    <property type="entry name" value="LeuE-type"/>
</dbReference>
<dbReference type="PANTHER" id="PTHR30086:SF20">
    <property type="entry name" value="ARGININE EXPORTER PROTEIN ARGO-RELATED"/>
    <property type="match status" value="1"/>
</dbReference>